<dbReference type="OrthoDB" id="2335338at2759"/>
<keyword evidence="8" id="KW-1185">Reference proteome</keyword>
<dbReference type="Proteomes" id="UP000646827">
    <property type="component" value="Unassembled WGS sequence"/>
</dbReference>
<comment type="caution">
    <text evidence="7">The sequence shown here is derived from an EMBL/GenBank/DDBJ whole genome shotgun (WGS) entry which is preliminary data.</text>
</comment>
<feature type="compositionally biased region" description="Gly residues" evidence="5">
    <location>
        <begin position="258"/>
        <end position="268"/>
    </location>
</feature>
<dbReference type="GO" id="GO:0060090">
    <property type="term" value="F:molecular adaptor activity"/>
    <property type="evidence" value="ECO:0007669"/>
    <property type="project" value="TreeGrafter"/>
</dbReference>
<dbReference type="GO" id="GO:0072380">
    <property type="term" value="C:TRC complex"/>
    <property type="evidence" value="ECO:0007669"/>
    <property type="project" value="TreeGrafter"/>
</dbReference>
<evidence type="ECO:0000256" key="3">
    <source>
        <dbReference type="ARBA" id="ARBA00022803"/>
    </source>
</evidence>
<dbReference type="Pfam" id="PF16546">
    <property type="entry name" value="SGTA_dimer"/>
    <property type="match status" value="1"/>
</dbReference>
<dbReference type="Gene3D" id="1.25.40.10">
    <property type="entry name" value="Tetratricopeptide repeat domain"/>
    <property type="match status" value="1"/>
</dbReference>
<feature type="domain" description="SGTA homodimerisation" evidence="6">
    <location>
        <begin position="5"/>
        <end position="71"/>
    </location>
</feature>
<dbReference type="FunFam" id="1.20.5.420:FF:000005">
    <property type="entry name" value="Hsc70 cochaperone (SGT), putative"/>
    <property type="match status" value="1"/>
</dbReference>
<dbReference type="GO" id="GO:0006620">
    <property type="term" value="P:post-translational protein targeting to endoplasmic reticulum membrane"/>
    <property type="evidence" value="ECO:0007669"/>
    <property type="project" value="TreeGrafter"/>
</dbReference>
<accession>A0A8H7SF24</accession>
<dbReference type="EMBL" id="JAEPRB010000008">
    <property type="protein sequence ID" value="KAG2227385.1"/>
    <property type="molecule type" value="Genomic_DNA"/>
</dbReference>
<feature type="repeat" description="TPR" evidence="4">
    <location>
        <begin position="195"/>
        <end position="228"/>
    </location>
</feature>
<dbReference type="Pfam" id="PF00515">
    <property type="entry name" value="TPR_1"/>
    <property type="match status" value="2"/>
</dbReference>
<reference evidence="7 8" key="1">
    <citation type="submission" date="2020-12" db="EMBL/GenBank/DDBJ databases">
        <title>Metabolic potential, ecology and presence of endohyphal bacteria is reflected in genomic diversity of Mucoromycotina.</title>
        <authorList>
            <person name="Muszewska A."/>
            <person name="Okrasinska A."/>
            <person name="Steczkiewicz K."/>
            <person name="Drgas O."/>
            <person name="Orlowska M."/>
            <person name="Perlinska-Lenart U."/>
            <person name="Aleksandrzak-Piekarczyk T."/>
            <person name="Szatraj K."/>
            <person name="Zielenkiewicz U."/>
            <person name="Pilsyk S."/>
            <person name="Malc E."/>
            <person name="Mieczkowski P."/>
            <person name="Kruszewska J.S."/>
            <person name="Biernat P."/>
            <person name="Pawlowska J."/>
        </authorList>
    </citation>
    <scope>NUCLEOTIDE SEQUENCE [LARGE SCALE GENOMIC DNA]</scope>
    <source>
        <strain evidence="7 8">CBS 142.35</strain>
    </source>
</reference>
<dbReference type="SUPFAM" id="SSF48452">
    <property type="entry name" value="TPR-like"/>
    <property type="match status" value="1"/>
</dbReference>
<dbReference type="InterPro" id="IPR019734">
    <property type="entry name" value="TPR_rpt"/>
</dbReference>
<dbReference type="InterPro" id="IPR032374">
    <property type="entry name" value="SGTA_dimer"/>
</dbReference>
<evidence type="ECO:0000259" key="6">
    <source>
        <dbReference type="Pfam" id="PF16546"/>
    </source>
</evidence>
<evidence type="ECO:0000256" key="5">
    <source>
        <dbReference type="SAM" id="MobiDB-lite"/>
    </source>
</evidence>
<keyword evidence="2" id="KW-0677">Repeat</keyword>
<evidence type="ECO:0000313" key="8">
    <source>
        <dbReference type="Proteomes" id="UP000646827"/>
    </source>
</evidence>
<evidence type="ECO:0000256" key="1">
    <source>
        <dbReference type="ARBA" id="ARBA00008175"/>
    </source>
</evidence>
<dbReference type="InterPro" id="IPR047150">
    <property type="entry name" value="SGT"/>
</dbReference>
<proteinExistence type="inferred from homology"/>
<comment type="similarity">
    <text evidence="1">Belongs to the SGT family.</text>
</comment>
<gene>
    <name evidence="7" type="ORF">INT45_004341</name>
</gene>
<evidence type="ECO:0000313" key="7">
    <source>
        <dbReference type="EMBL" id="KAG2227385.1"/>
    </source>
</evidence>
<dbReference type="FunFam" id="1.25.40.10:FF:000207">
    <property type="entry name" value="Small glutamine-rich tetratricopeptide repeat-containing protein"/>
    <property type="match status" value="1"/>
</dbReference>
<feature type="repeat" description="TPR" evidence="4">
    <location>
        <begin position="161"/>
        <end position="194"/>
    </location>
</feature>
<dbReference type="PROSITE" id="PS50005">
    <property type="entry name" value="TPR"/>
    <property type="match status" value="2"/>
</dbReference>
<evidence type="ECO:0000256" key="4">
    <source>
        <dbReference type="PROSITE-ProRule" id="PRU00339"/>
    </source>
</evidence>
<dbReference type="PROSITE" id="PS50293">
    <property type="entry name" value="TPR_REGION"/>
    <property type="match status" value="2"/>
</dbReference>
<keyword evidence="3 4" id="KW-0802">TPR repeat</keyword>
<sequence length="344" mass="36182">MAAENKKALVYSILEFLQKSCDDGTIKQDDTEGIEVAMQCIGEAFGVDPTDAAQQEAYSTKPANLLSIFEVYLKTKSKSRAQAPAGGSSSSAAPTGAAAQNNVFNLICMHFTSILDTEISEEDKKKAEELKAAGNRKVSERNYPEAIKLYTEAIEINGAQAVYYANRAAAYSQQGDYDKAVNDANKAIEIDPKYSKGYSRLGHALFCQQKYQEAVDAYEKGLALDPENALIKSSMATAKSKLGSVDRSPESSPSGTRGMPGGGAGGMPDLGALLNNPQLMGMAQQMMQSGALDQLMNNPNLARMAQNMMGGGGAPGAGGNAPGGGAGEAGGLADMLNNPEMMEM</sequence>
<dbReference type="AlphaFoldDB" id="A0A8H7SF24"/>
<dbReference type="Gene3D" id="1.20.5.420">
    <property type="entry name" value="Immunoglobulin FC, subunit C"/>
    <property type="match status" value="1"/>
</dbReference>
<dbReference type="InterPro" id="IPR011990">
    <property type="entry name" value="TPR-like_helical_dom_sf"/>
</dbReference>
<evidence type="ECO:0000256" key="2">
    <source>
        <dbReference type="ARBA" id="ARBA00022737"/>
    </source>
</evidence>
<name>A0A8H7SF24_9FUNG</name>
<protein>
    <recommendedName>
        <fullName evidence="6">SGTA homodimerisation domain-containing protein</fullName>
    </recommendedName>
</protein>
<dbReference type="PANTHER" id="PTHR45831">
    <property type="entry name" value="LD24721P"/>
    <property type="match status" value="1"/>
</dbReference>
<dbReference type="GO" id="GO:0016020">
    <property type="term" value="C:membrane"/>
    <property type="evidence" value="ECO:0007669"/>
    <property type="project" value="TreeGrafter"/>
</dbReference>
<organism evidence="7 8">
    <name type="scientific">Circinella minor</name>
    <dbReference type="NCBI Taxonomy" id="1195481"/>
    <lineage>
        <taxon>Eukaryota</taxon>
        <taxon>Fungi</taxon>
        <taxon>Fungi incertae sedis</taxon>
        <taxon>Mucoromycota</taxon>
        <taxon>Mucoromycotina</taxon>
        <taxon>Mucoromycetes</taxon>
        <taxon>Mucorales</taxon>
        <taxon>Lichtheimiaceae</taxon>
        <taxon>Circinella</taxon>
    </lineage>
</organism>
<feature type="region of interest" description="Disordered" evidence="5">
    <location>
        <begin position="239"/>
        <end position="268"/>
    </location>
</feature>
<dbReference type="PANTHER" id="PTHR45831:SF2">
    <property type="entry name" value="LD24721P"/>
    <property type="match status" value="1"/>
</dbReference>
<dbReference type="SMART" id="SM00028">
    <property type="entry name" value="TPR"/>
    <property type="match status" value="3"/>
</dbReference>